<dbReference type="Proteomes" id="UP000242301">
    <property type="component" value="Unassembled WGS sequence"/>
</dbReference>
<evidence type="ECO:0000256" key="3">
    <source>
        <dbReference type="ARBA" id="ARBA00022679"/>
    </source>
</evidence>
<reference evidence="15" key="1">
    <citation type="submission" date="2015-05" db="EMBL/GenBank/DDBJ databases">
        <authorList>
            <person name="Manzano-Marin A."/>
        </authorList>
    </citation>
    <scope>NUCLEOTIDE SEQUENCE [LARGE SCALE GENOMIC DNA]</scope>
    <source>
        <strain evidence="15">officinalis</strain>
    </source>
</reference>
<proteinExistence type="inferred from homology"/>
<evidence type="ECO:0000256" key="8">
    <source>
        <dbReference type="ARBA" id="ARBA00047872"/>
    </source>
</evidence>
<comment type="pathway">
    <text evidence="1 11">Amino-acid biosynthesis; L-lysine biosynthesis via DAP pathway; (S)-tetrahydrodipicolinate from L-aspartate: step 1/4.</text>
</comment>
<evidence type="ECO:0000259" key="12">
    <source>
        <dbReference type="Pfam" id="PF00696"/>
    </source>
</evidence>
<comment type="pathway">
    <text evidence="11">Amino-acid biosynthesis; L-threonine biosynthesis; L-threonine from L-aspartate: step 1/5.</text>
</comment>
<dbReference type="InterPro" id="IPR001048">
    <property type="entry name" value="Asp/Glu/Uridylate_kinase"/>
</dbReference>
<dbReference type="InterPro" id="IPR054352">
    <property type="entry name" value="ACT_Aspartokinase"/>
</dbReference>
<dbReference type="SUPFAM" id="SSF55021">
    <property type="entry name" value="ACT-like"/>
    <property type="match status" value="1"/>
</dbReference>
<evidence type="ECO:0000256" key="6">
    <source>
        <dbReference type="ARBA" id="ARBA00022840"/>
    </source>
</evidence>
<dbReference type="NCBIfam" id="NF006570">
    <property type="entry name" value="PRK09084.1"/>
    <property type="match status" value="1"/>
</dbReference>
<keyword evidence="7" id="KW-0457">Lysine biosynthesis</keyword>
<dbReference type="Gene3D" id="3.30.70.260">
    <property type="match status" value="2"/>
</dbReference>
<dbReference type="Pfam" id="PF00696">
    <property type="entry name" value="AA_kinase"/>
    <property type="match status" value="1"/>
</dbReference>
<dbReference type="AlphaFoldDB" id="A0A0M6W8D8"/>
<dbReference type="EC" id="2.7.2.4" evidence="10"/>
<keyword evidence="5 10" id="KW-0418">Kinase</keyword>
<dbReference type="GO" id="GO:0005829">
    <property type="term" value="C:cytosol"/>
    <property type="evidence" value="ECO:0007669"/>
    <property type="project" value="TreeGrafter"/>
</dbReference>
<evidence type="ECO:0000256" key="1">
    <source>
        <dbReference type="ARBA" id="ARBA00004766"/>
    </source>
</evidence>
<evidence type="ECO:0000256" key="7">
    <source>
        <dbReference type="ARBA" id="ARBA00023154"/>
    </source>
</evidence>
<dbReference type="Pfam" id="PF22468">
    <property type="entry name" value="ACT_9"/>
    <property type="match status" value="1"/>
</dbReference>
<dbReference type="SUPFAM" id="SSF53633">
    <property type="entry name" value="Carbamate kinase-like"/>
    <property type="match status" value="1"/>
</dbReference>
<evidence type="ECO:0000256" key="2">
    <source>
        <dbReference type="ARBA" id="ARBA00010122"/>
    </source>
</evidence>
<dbReference type="GO" id="GO:0009089">
    <property type="term" value="P:lysine biosynthetic process via diaminopimelate"/>
    <property type="evidence" value="ECO:0007669"/>
    <property type="project" value="UniProtKB-UniPathway"/>
</dbReference>
<comment type="pathway">
    <text evidence="11">Amino-acid biosynthesis; L-methionine biosynthesis via de novo pathway; L-homoserine from L-aspartate: step 1/3.</text>
</comment>
<feature type="binding site" evidence="9">
    <location>
        <begin position="230"/>
        <end position="231"/>
    </location>
    <ligand>
        <name>ATP</name>
        <dbReference type="ChEBI" id="CHEBI:30616"/>
    </ligand>
</feature>
<evidence type="ECO:0000256" key="5">
    <source>
        <dbReference type="ARBA" id="ARBA00022777"/>
    </source>
</evidence>
<accession>A0A0M6W8D8</accession>
<keyword evidence="3 10" id="KW-0808">Transferase</keyword>
<name>A0A0M6W8D8_9GAMM</name>
<keyword evidence="4 9" id="KW-0547">Nucleotide-binding</keyword>
<keyword evidence="6 9" id="KW-0067">ATP-binding</keyword>
<dbReference type="GO" id="GO:0009088">
    <property type="term" value="P:threonine biosynthetic process"/>
    <property type="evidence" value="ECO:0007669"/>
    <property type="project" value="UniProtKB-UniPathway"/>
</dbReference>
<dbReference type="GO" id="GO:0009090">
    <property type="term" value="P:homoserine biosynthetic process"/>
    <property type="evidence" value="ECO:0007669"/>
    <property type="project" value="TreeGrafter"/>
</dbReference>
<dbReference type="PANTHER" id="PTHR21499:SF59">
    <property type="entry name" value="ASPARTOKINASE"/>
    <property type="match status" value="1"/>
</dbReference>
<evidence type="ECO:0000256" key="4">
    <source>
        <dbReference type="ARBA" id="ARBA00022741"/>
    </source>
</evidence>
<protein>
    <recommendedName>
        <fullName evidence="10">Aspartokinase</fullName>
        <ecNumber evidence="10">2.7.2.4</ecNumber>
    </recommendedName>
</protein>
<organism evidence="14 15">
    <name type="scientific">Candidatus Providencia siddallii</name>
    <dbReference type="NCBI Taxonomy" id="1715285"/>
    <lineage>
        <taxon>Bacteria</taxon>
        <taxon>Pseudomonadati</taxon>
        <taxon>Pseudomonadota</taxon>
        <taxon>Gammaproteobacteria</taxon>
        <taxon>Enterobacterales</taxon>
        <taxon>Morganellaceae</taxon>
        <taxon>Providencia</taxon>
    </lineage>
</organism>
<keyword evidence="15" id="KW-1185">Reference proteome</keyword>
<feature type="binding site" evidence="9">
    <location>
        <begin position="17"/>
        <end position="20"/>
    </location>
    <ligand>
        <name>ATP</name>
        <dbReference type="ChEBI" id="CHEBI:30616"/>
    </ligand>
</feature>
<evidence type="ECO:0000259" key="13">
    <source>
        <dbReference type="Pfam" id="PF22468"/>
    </source>
</evidence>
<evidence type="ECO:0000256" key="9">
    <source>
        <dbReference type="PIRSR" id="PIRSR000726-1"/>
    </source>
</evidence>
<feature type="binding site" evidence="9">
    <location>
        <position position="128"/>
    </location>
    <ligand>
        <name>substrate</name>
    </ligand>
</feature>
<dbReference type="PIRSF" id="PIRSF000726">
    <property type="entry name" value="Asp_kin"/>
    <property type="match status" value="1"/>
</dbReference>
<gene>
    <name evidence="14" type="primary">lysC</name>
    <name evidence="14" type="ORF">SOFFGTOCOR_0633</name>
</gene>
<dbReference type="EMBL" id="CVRF01000003">
    <property type="protein sequence ID" value="CRK86030.1"/>
    <property type="molecule type" value="Genomic_DNA"/>
</dbReference>
<dbReference type="NCBIfam" id="TIGR00657">
    <property type="entry name" value="asp_kinases"/>
    <property type="match status" value="1"/>
</dbReference>
<keyword evidence="11" id="KW-0028">Amino-acid biosynthesis</keyword>
<sequence>MNKNFFLPDVNQFIIAKIGGTSVANFKSMNNSANIILTNKNIRLVVLSASAGITNLLIELSEGCKENKRCKLLQKIKKIQFSIINKLETTEFISKKINNILDKIIYLSKLAQVKKTKILTDEIVSYGELMSTLVFVEILRQRNINSKWFDIRNIMKTNENFGQAKPKIAELKKFAEQQLLPILIKSLVITQGFIGCDKNGHTTTIGRGGSDYTATLLAEALNLSHVEIWTDVPGIYTADPHIVPNAQRIDEITFNEATEMAIFGAKILHPATLLPAIRTKISVFIGSSQNPEAGGTVINHKTISTPYIKSLAIRRKQVLLILDNIKIFNIHIFLIKIFAILLQHNIPIELINITKSSVVLIINTTIYIRKNNDLLKNILISKLSYLCCVKIEENFALVTIIGNKLLQIHGLTKRIIDSLKSFDIRMINYGTSYNNICLLISDHNAKEFLQILHTNLFDKI</sequence>
<dbReference type="InterPro" id="IPR036393">
    <property type="entry name" value="AceGlu_kinase-like_sf"/>
</dbReference>
<comment type="catalytic activity">
    <reaction evidence="8 10">
        <text>L-aspartate + ATP = 4-phospho-L-aspartate + ADP</text>
        <dbReference type="Rhea" id="RHEA:23776"/>
        <dbReference type="ChEBI" id="CHEBI:29991"/>
        <dbReference type="ChEBI" id="CHEBI:30616"/>
        <dbReference type="ChEBI" id="CHEBI:57535"/>
        <dbReference type="ChEBI" id="CHEBI:456216"/>
        <dbReference type="EC" id="2.7.2.4"/>
    </reaction>
</comment>
<feature type="domain" description="Aspartokinase ACT" evidence="13">
    <location>
        <begin position="398"/>
        <end position="455"/>
    </location>
</feature>
<dbReference type="UniPathway" id="UPA00051">
    <property type="reaction ID" value="UER00462"/>
</dbReference>
<feature type="domain" description="Aspartate/glutamate/uridylate kinase" evidence="12">
    <location>
        <begin position="13"/>
        <end position="286"/>
    </location>
</feature>
<evidence type="ECO:0000313" key="15">
    <source>
        <dbReference type="Proteomes" id="UP000242301"/>
    </source>
</evidence>
<dbReference type="UniPathway" id="UPA00050">
    <property type="reaction ID" value="UER00461"/>
</dbReference>
<dbReference type="Gene3D" id="1.20.120.1320">
    <property type="entry name" value="Aspartokinase, catalytic domain"/>
    <property type="match status" value="1"/>
</dbReference>
<dbReference type="GO" id="GO:0004072">
    <property type="term" value="F:aspartate kinase activity"/>
    <property type="evidence" value="ECO:0007669"/>
    <property type="project" value="UniProtKB-EC"/>
</dbReference>
<evidence type="ECO:0000256" key="10">
    <source>
        <dbReference type="RuleBase" id="RU003448"/>
    </source>
</evidence>
<dbReference type="InterPro" id="IPR042199">
    <property type="entry name" value="AsparK_Bifunc_asparK/hSer_DH"/>
</dbReference>
<comment type="similarity">
    <text evidence="2 10">Belongs to the aspartokinase family.</text>
</comment>
<dbReference type="Gene3D" id="3.40.1160.10">
    <property type="entry name" value="Acetylglutamate kinase-like"/>
    <property type="match status" value="1"/>
</dbReference>
<dbReference type="PANTHER" id="PTHR21499">
    <property type="entry name" value="ASPARTATE KINASE"/>
    <property type="match status" value="1"/>
</dbReference>
<dbReference type="InterPro" id="IPR045865">
    <property type="entry name" value="ACT-like_dom_sf"/>
</dbReference>
<dbReference type="InterPro" id="IPR001341">
    <property type="entry name" value="Asp_kinase"/>
</dbReference>
<dbReference type="STRING" id="1715285.SOFFGTOCOR_0633"/>
<dbReference type="UniPathway" id="UPA00034">
    <property type="reaction ID" value="UER00015"/>
</dbReference>
<evidence type="ECO:0000256" key="11">
    <source>
        <dbReference type="RuleBase" id="RU004249"/>
    </source>
</evidence>
<feature type="binding site" evidence="9">
    <location>
        <position position="236"/>
    </location>
    <ligand>
        <name>ATP</name>
        <dbReference type="ChEBI" id="CHEBI:30616"/>
    </ligand>
</feature>
<feature type="binding site" evidence="9">
    <location>
        <position position="54"/>
    </location>
    <ligand>
        <name>substrate</name>
    </ligand>
</feature>
<dbReference type="GO" id="GO:0005524">
    <property type="term" value="F:ATP binding"/>
    <property type="evidence" value="ECO:0007669"/>
    <property type="project" value="UniProtKB-KW"/>
</dbReference>
<dbReference type="InterPro" id="IPR005260">
    <property type="entry name" value="Asp_kin_monofn"/>
</dbReference>
<evidence type="ECO:0000313" key="14">
    <source>
        <dbReference type="EMBL" id="CRK86030.1"/>
    </source>
</evidence>